<dbReference type="Pfam" id="PF00022">
    <property type="entry name" value="Actin"/>
    <property type="match status" value="1"/>
</dbReference>
<accession>A0AAV9ISK5</accession>
<dbReference type="FunFam" id="3.30.420.40:FF:000058">
    <property type="entry name" value="Putative actin-related protein 5"/>
    <property type="match status" value="1"/>
</dbReference>
<dbReference type="CDD" id="cd10169">
    <property type="entry name" value="ASKHA_NBD_actin-like"/>
    <property type="match status" value="1"/>
</dbReference>
<dbReference type="AlphaFoldDB" id="A0AAV9ISK5"/>
<dbReference type="EMBL" id="JANCYW010000003">
    <property type="protein sequence ID" value="KAK4534873.1"/>
    <property type="molecule type" value="Genomic_DNA"/>
</dbReference>
<dbReference type="PANTHER" id="PTHR11937">
    <property type="entry name" value="ACTIN"/>
    <property type="match status" value="1"/>
</dbReference>
<dbReference type="SMART" id="SM00268">
    <property type="entry name" value="ACTIN"/>
    <property type="match status" value="1"/>
</dbReference>
<gene>
    <name evidence="3" type="ORF">CDCA_CDCA03G0898</name>
</gene>
<dbReference type="InterPro" id="IPR004000">
    <property type="entry name" value="Actin"/>
</dbReference>
<evidence type="ECO:0000256" key="2">
    <source>
        <dbReference type="SAM" id="MobiDB-lite"/>
    </source>
</evidence>
<feature type="compositionally biased region" description="Low complexity" evidence="2">
    <location>
        <begin position="217"/>
        <end position="238"/>
    </location>
</feature>
<evidence type="ECO:0000256" key="1">
    <source>
        <dbReference type="RuleBase" id="RU000487"/>
    </source>
</evidence>
<feature type="compositionally biased region" description="Basic and acidic residues" evidence="2">
    <location>
        <begin position="34"/>
        <end position="48"/>
    </location>
</feature>
<reference evidence="3 4" key="1">
    <citation type="submission" date="2022-07" db="EMBL/GenBank/DDBJ databases">
        <title>Genome-wide signatures of adaptation to extreme environments.</title>
        <authorList>
            <person name="Cho C.H."/>
            <person name="Yoon H.S."/>
        </authorList>
    </citation>
    <scope>NUCLEOTIDE SEQUENCE [LARGE SCALE GENOMIC DNA]</scope>
    <source>
        <strain evidence="3 4">DBV 063 E5</strain>
    </source>
</reference>
<keyword evidence="4" id="KW-1185">Reference proteome</keyword>
<dbReference type="Gene3D" id="3.30.420.40">
    <property type="match status" value="2"/>
</dbReference>
<proteinExistence type="inferred from homology"/>
<comment type="caution">
    <text evidence="3">The sequence shown here is derived from an EMBL/GenBank/DDBJ whole genome shotgun (WGS) entry which is preliminary data.</text>
</comment>
<protein>
    <recommendedName>
        <fullName evidence="5">Actin</fullName>
    </recommendedName>
</protein>
<dbReference type="InterPro" id="IPR004001">
    <property type="entry name" value="Actin_CS"/>
</dbReference>
<comment type="similarity">
    <text evidence="1">Belongs to the actin family.</text>
</comment>
<organism evidence="3 4">
    <name type="scientific">Cyanidium caldarium</name>
    <name type="common">Red alga</name>
    <dbReference type="NCBI Taxonomy" id="2771"/>
    <lineage>
        <taxon>Eukaryota</taxon>
        <taxon>Rhodophyta</taxon>
        <taxon>Bangiophyceae</taxon>
        <taxon>Cyanidiales</taxon>
        <taxon>Cyanidiaceae</taxon>
        <taxon>Cyanidium</taxon>
    </lineage>
</organism>
<evidence type="ECO:0000313" key="3">
    <source>
        <dbReference type="EMBL" id="KAK4534873.1"/>
    </source>
</evidence>
<feature type="region of interest" description="Disordered" evidence="2">
    <location>
        <begin position="217"/>
        <end position="246"/>
    </location>
</feature>
<dbReference type="InterPro" id="IPR043129">
    <property type="entry name" value="ATPase_NBD"/>
</dbReference>
<sequence>MSEETRPIVLETGSLYVRAGWAGDEKPSVTVPARGEKSPGDAVGDSEKTTESLLDMAAGRIDNWEAAARVWASAVSEGLGASWESRPVLFVDVPGSYKLAREQWAQVAFEELRVPAMYLAAPAVLALYANNKTTGLAVGIGHGCTQIMPVFEGYQLGYASSGMEMAGREIETQLQVLMHEGHSGGDVLQWQLERMDWRALKESVCEVRPYRSVAASSAPDAAEADGGQTAAAASSTSASPPPKSFSLDAQTTVTVSAEEYQGAPEILFAPDAFPNRKRSQSSLPEKIHLSLQQCEPDTRRELLSNVLLYGGTAALPGLDARLEAELADVVPSSMHVGVHRAHEPAWASWQGGSILASLTAFQQMWVTRQEYNESGPPCIMRKDVMR</sequence>
<dbReference type="Gene3D" id="3.90.640.10">
    <property type="entry name" value="Actin, Chain A, domain 4"/>
    <property type="match status" value="1"/>
</dbReference>
<evidence type="ECO:0000313" key="4">
    <source>
        <dbReference type="Proteomes" id="UP001301350"/>
    </source>
</evidence>
<evidence type="ECO:0008006" key="5">
    <source>
        <dbReference type="Google" id="ProtNLM"/>
    </source>
</evidence>
<dbReference type="PROSITE" id="PS00432">
    <property type="entry name" value="ACTINS_2"/>
    <property type="match status" value="1"/>
</dbReference>
<feature type="region of interest" description="Disordered" evidence="2">
    <location>
        <begin position="25"/>
        <end position="48"/>
    </location>
</feature>
<dbReference type="Proteomes" id="UP001301350">
    <property type="component" value="Unassembled WGS sequence"/>
</dbReference>
<dbReference type="SUPFAM" id="SSF53067">
    <property type="entry name" value="Actin-like ATPase domain"/>
    <property type="match status" value="2"/>
</dbReference>
<name>A0AAV9ISK5_CYACA</name>